<accession>A0AAE1ATB2</accession>
<dbReference type="Proteomes" id="UP001283361">
    <property type="component" value="Unassembled WGS sequence"/>
</dbReference>
<sequence length="120" mass="13478">MTSVDPSASRADNTEECVHGEITLSCHLCQQAQVAPQLRCSCAVQWRVTGCPRIEIRRGHRSRGSERSWKLRVEMKIGRMMNGSGLIDRSHGGGPRPSTHWTTWTLEQTDTGQHTGRHMI</sequence>
<keyword evidence="2" id="KW-1185">Reference proteome</keyword>
<organism evidence="1 2">
    <name type="scientific">Elysia crispata</name>
    <name type="common">lettuce slug</name>
    <dbReference type="NCBI Taxonomy" id="231223"/>
    <lineage>
        <taxon>Eukaryota</taxon>
        <taxon>Metazoa</taxon>
        <taxon>Spiralia</taxon>
        <taxon>Lophotrochozoa</taxon>
        <taxon>Mollusca</taxon>
        <taxon>Gastropoda</taxon>
        <taxon>Heterobranchia</taxon>
        <taxon>Euthyneura</taxon>
        <taxon>Panpulmonata</taxon>
        <taxon>Sacoglossa</taxon>
        <taxon>Placobranchoidea</taxon>
        <taxon>Plakobranchidae</taxon>
        <taxon>Elysia</taxon>
    </lineage>
</organism>
<evidence type="ECO:0000313" key="1">
    <source>
        <dbReference type="EMBL" id="KAK3793375.1"/>
    </source>
</evidence>
<dbReference type="EMBL" id="JAWDGP010001255">
    <property type="protein sequence ID" value="KAK3793375.1"/>
    <property type="molecule type" value="Genomic_DNA"/>
</dbReference>
<comment type="caution">
    <text evidence="1">The sequence shown here is derived from an EMBL/GenBank/DDBJ whole genome shotgun (WGS) entry which is preliminary data.</text>
</comment>
<protein>
    <submittedName>
        <fullName evidence="1">Uncharacterized protein</fullName>
    </submittedName>
</protein>
<name>A0AAE1ATB2_9GAST</name>
<evidence type="ECO:0000313" key="2">
    <source>
        <dbReference type="Proteomes" id="UP001283361"/>
    </source>
</evidence>
<proteinExistence type="predicted"/>
<dbReference type="AlphaFoldDB" id="A0AAE1ATB2"/>
<gene>
    <name evidence="1" type="ORF">RRG08_020751</name>
</gene>
<reference evidence="1" key="1">
    <citation type="journal article" date="2023" name="G3 (Bethesda)">
        <title>A reference genome for the long-term kleptoplast-retaining sea slug Elysia crispata morphotype clarki.</title>
        <authorList>
            <person name="Eastman K.E."/>
            <person name="Pendleton A.L."/>
            <person name="Shaikh M.A."/>
            <person name="Suttiyut T."/>
            <person name="Ogas R."/>
            <person name="Tomko P."/>
            <person name="Gavelis G."/>
            <person name="Widhalm J.R."/>
            <person name="Wisecaver J.H."/>
        </authorList>
    </citation>
    <scope>NUCLEOTIDE SEQUENCE</scope>
    <source>
        <strain evidence="1">ECLA1</strain>
    </source>
</reference>